<evidence type="ECO:0000259" key="2">
    <source>
        <dbReference type="Pfam" id="PF04892"/>
    </source>
</evidence>
<dbReference type="InterPro" id="IPR053150">
    <property type="entry name" value="Teicoplanin_resist-assoc"/>
</dbReference>
<feature type="transmembrane region" description="Helical" evidence="1">
    <location>
        <begin position="25"/>
        <end position="51"/>
    </location>
</feature>
<gene>
    <name evidence="3" type="primary">vanZ</name>
    <name evidence="3" type="ORF">GCM10007096_11050</name>
</gene>
<keyword evidence="1" id="KW-0812">Transmembrane</keyword>
<name>A0A8J2ZUQ4_9BACL</name>
<dbReference type="Proteomes" id="UP000656813">
    <property type="component" value="Unassembled WGS sequence"/>
</dbReference>
<dbReference type="EMBL" id="BMFV01000006">
    <property type="protein sequence ID" value="GGH78124.1"/>
    <property type="molecule type" value="Genomic_DNA"/>
</dbReference>
<reference evidence="3" key="1">
    <citation type="journal article" date="2014" name="Int. J. Syst. Evol. Microbiol.">
        <title>Complete genome sequence of Corynebacterium casei LMG S-19264T (=DSM 44701T), isolated from a smear-ripened cheese.</title>
        <authorList>
            <consortium name="US DOE Joint Genome Institute (JGI-PGF)"/>
            <person name="Walter F."/>
            <person name="Albersmeier A."/>
            <person name="Kalinowski J."/>
            <person name="Ruckert C."/>
        </authorList>
    </citation>
    <scope>NUCLEOTIDE SEQUENCE</scope>
    <source>
        <strain evidence="3">CGMCC 1.12777</strain>
    </source>
</reference>
<dbReference type="Pfam" id="PF04892">
    <property type="entry name" value="VanZ"/>
    <property type="match status" value="1"/>
</dbReference>
<sequence length="165" mass="19258">MPSMAKWSAEMDDIQPLVKRRVKRFCAGLFFTYIMTLIYVTLFTYNYYVYGKSFNLVFFDSIKLMLNSGDIWLILKNILGNVVLFFPFGFLAPTLFHHLRYFSSCFTISLLTSVVIETCQFEFAERIFDVDDIALNTVGAIFGWIFFHFVYKLFTLVFRKGRGGA</sequence>
<comment type="caution">
    <text evidence="3">The sequence shown here is derived from an EMBL/GenBank/DDBJ whole genome shotgun (WGS) entry which is preliminary data.</text>
</comment>
<feature type="domain" description="VanZ-like" evidence="2">
    <location>
        <begin position="30"/>
        <end position="150"/>
    </location>
</feature>
<dbReference type="AlphaFoldDB" id="A0A8J2ZUQ4"/>
<feature type="transmembrane region" description="Helical" evidence="1">
    <location>
        <begin position="136"/>
        <end position="158"/>
    </location>
</feature>
<keyword evidence="4" id="KW-1185">Reference proteome</keyword>
<evidence type="ECO:0000313" key="4">
    <source>
        <dbReference type="Proteomes" id="UP000656813"/>
    </source>
</evidence>
<dbReference type="PANTHER" id="PTHR36834:SF1">
    <property type="entry name" value="INTEGRAL MEMBRANE PROTEIN"/>
    <property type="match status" value="1"/>
</dbReference>
<dbReference type="PANTHER" id="PTHR36834">
    <property type="entry name" value="MEMBRANE PROTEIN-RELATED"/>
    <property type="match status" value="1"/>
</dbReference>
<reference evidence="3" key="2">
    <citation type="submission" date="2020-09" db="EMBL/GenBank/DDBJ databases">
        <authorList>
            <person name="Sun Q."/>
            <person name="Zhou Y."/>
        </authorList>
    </citation>
    <scope>NUCLEOTIDE SEQUENCE</scope>
    <source>
        <strain evidence="3">CGMCC 1.12777</strain>
    </source>
</reference>
<dbReference type="InterPro" id="IPR006976">
    <property type="entry name" value="VanZ-like"/>
</dbReference>
<evidence type="ECO:0000256" key="1">
    <source>
        <dbReference type="SAM" id="Phobius"/>
    </source>
</evidence>
<keyword evidence="1" id="KW-0472">Membrane</keyword>
<feature type="transmembrane region" description="Helical" evidence="1">
    <location>
        <begin position="71"/>
        <end position="92"/>
    </location>
</feature>
<keyword evidence="1" id="KW-1133">Transmembrane helix</keyword>
<evidence type="ECO:0000313" key="3">
    <source>
        <dbReference type="EMBL" id="GGH78124.1"/>
    </source>
</evidence>
<accession>A0A8J2ZUQ4</accession>
<protein>
    <submittedName>
        <fullName evidence="3">Protein vanZ</fullName>
    </submittedName>
</protein>
<feature type="transmembrane region" description="Helical" evidence="1">
    <location>
        <begin position="99"/>
        <end position="116"/>
    </location>
</feature>
<organism evidence="3 4">
    <name type="scientific">Pullulanibacillus pueri</name>
    <dbReference type="NCBI Taxonomy" id="1437324"/>
    <lineage>
        <taxon>Bacteria</taxon>
        <taxon>Bacillati</taxon>
        <taxon>Bacillota</taxon>
        <taxon>Bacilli</taxon>
        <taxon>Bacillales</taxon>
        <taxon>Sporolactobacillaceae</taxon>
        <taxon>Pullulanibacillus</taxon>
    </lineage>
</organism>
<proteinExistence type="predicted"/>